<dbReference type="InterPro" id="IPR036047">
    <property type="entry name" value="F-box-like_dom_sf"/>
</dbReference>
<dbReference type="EMBL" id="SPHZ02000006">
    <property type="protein sequence ID" value="KAF0910404.1"/>
    <property type="molecule type" value="Genomic_DNA"/>
</dbReference>
<dbReference type="InterPro" id="IPR056594">
    <property type="entry name" value="AT5G49610-like_b-prop"/>
</dbReference>
<dbReference type="SUPFAM" id="SSF81383">
    <property type="entry name" value="F-box domain"/>
    <property type="match status" value="1"/>
</dbReference>
<evidence type="ECO:0000259" key="2">
    <source>
        <dbReference type="SMART" id="SM00256"/>
    </source>
</evidence>
<dbReference type="CDD" id="cd09917">
    <property type="entry name" value="F-box_SF"/>
    <property type="match status" value="1"/>
</dbReference>
<dbReference type="Proteomes" id="UP000479710">
    <property type="component" value="Unassembled WGS sequence"/>
</dbReference>
<gene>
    <name evidence="3" type="ORF">E2562_001566</name>
</gene>
<keyword evidence="4" id="KW-1185">Reference proteome</keyword>
<dbReference type="Gene3D" id="1.20.1280.50">
    <property type="match status" value="1"/>
</dbReference>
<evidence type="ECO:0000313" key="3">
    <source>
        <dbReference type="EMBL" id="KAF0910404.1"/>
    </source>
</evidence>
<proteinExistence type="predicted"/>
<name>A0A6G1DE02_9ORYZ</name>
<evidence type="ECO:0000313" key="4">
    <source>
        <dbReference type="Proteomes" id="UP000479710"/>
    </source>
</evidence>
<dbReference type="OrthoDB" id="656694at2759"/>
<feature type="domain" description="F-box" evidence="2">
    <location>
        <begin position="88"/>
        <end position="137"/>
    </location>
</feature>
<dbReference type="PANTHER" id="PTHR33207">
    <property type="entry name" value="F-BOX DOMAIN CONTAINING PROTEIN-RELATED"/>
    <property type="match status" value="1"/>
</dbReference>
<accession>A0A6G1DE02</accession>
<organism evidence="3 4">
    <name type="scientific">Oryza meyeriana var. granulata</name>
    <dbReference type="NCBI Taxonomy" id="110450"/>
    <lineage>
        <taxon>Eukaryota</taxon>
        <taxon>Viridiplantae</taxon>
        <taxon>Streptophyta</taxon>
        <taxon>Embryophyta</taxon>
        <taxon>Tracheophyta</taxon>
        <taxon>Spermatophyta</taxon>
        <taxon>Magnoliopsida</taxon>
        <taxon>Liliopsida</taxon>
        <taxon>Poales</taxon>
        <taxon>Poaceae</taxon>
        <taxon>BOP clade</taxon>
        <taxon>Oryzoideae</taxon>
        <taxon>Oryzeae</taxon>
        <taxon>Oryzinae</taxon>
        <taxon>Oryza</taxon>
        <taxon>Oryza meyeriana</taxon>
    </lineage>
</organism>
<dbReference type="SMART" id="SM00256">
    <property type="entry name" value="FBOX"/>
    <property type="match status" value="1"/>
</dbReference>
<dbReference type="Pfam" id="PF12937">
    <property type="entry name" value="F-box-like"/>
    <property type="match status" value="1"/>
</dbReference>
<sequence length="454" mass="49514">MPSAVVVRRGARARSQSPSGEFDSARRTRPRLEEERGRGGKGGIGKPCRARARSQSPPGGFGSARRTRAQVEGEERGRGWMEGIASALPDDMLLEVFKRLPPMADIVRCSAVCRRWRLLLSGAGGLPPPPPYFGFFRNYGPSPLPPFVPTAGVGLDLGALPVSRACGALLIDCRGRRLLLRELGAGSARELKLLVCDPLRKTSVPLPSRYVAGHRVACCALLPGEGAAFRVVVVLFGAAPAHFDILVYSSAASAWEAATGALKKSMNPRQGPTVVTGDVVYKLQSEDKYIMAVDATKMVLSAVPLPNTGMLLYAGNHWIGKTVDGQLCFFALREQLVLAKWVLESPGEWSQRLAVDLRVLMNPATVGDLFLVKLSAKISDQLRGCKLVSFGGFCEGTGALFFVMADWVMALDLTTWKFERLWRNTDESRPLGDVFPVEMMVWPPARRDYLTMKE</sequence>
<reference evidence="3 4" key="1">
    <citation type="submission" date="2019-11" db="EMBL/GenBank/DDBJ databases">
        <title>Whole genome sequence of Oryza granulata.</title>
        <authorList>
            <person name="Li W."/>
        </authorList>
    </citation>
    <scope>NUCLEOTIDE SEQUENCE [LARGE SCALE GENOMIC DNA]</scope>
    <source>
        <strain evidence="4">cv. Menghai</strain>
        <tissue evidence="3">Leaf</tissue>
    </source>
</reference>
<dbReference type="AlphaFoldDB" id="A0A6G1DE02"/>
<dbReference type="InterPro" id="IPR001810">
    <property type="entry name" value="F-box_dom"/>
</dbReference>
<feature type="region of interest" description="Disordered" evidence="1">
    <location>
        <begin position="1"/>
        <end position="76"/>
    </location>
</feature>
<protein>
    <recommendedName>
        <fullName evidence="2">F-box domain-containing protein</fullName>
    </recommendedName>
</protein>
<dbReference type="Pfam" id="PF23635">
    <property type="entry name" value="Beta-prop_AT5G49610-like"/>
    <property type="match status" value="1"/>
</dbReference>
<feature type="compositionally biased region" description="Basic and acidic residues" evidence="1">
    <location>
        <begin position="23"/>
        <end position="38"/>
    </location>
</feature>
<comment type="caution">
    <text evidence="3">The sequence shown here is derived from an EMBL/GenBank/DDBJ whole genome shotgun (WGS) entry which is preliminary data.</text>
</comment>
<evidence type="ECO:0000256" key="1">
    <source>
        <dbReference type="SAM" id="MobiDB-lite"/>
    </source>
</evidence>